<proteinExistence type="predicted"/>
<comment type="caution">
    <text evidence="1">The sequence shown here is derived from an EMBL/GenBank/DDBJ whole genome shotgun (WGS) entry which is preliminary data.</text>
</comment>
<name>A0ACC2CDQ7_DIPCM</name>
<sequence length="204" mass="22944">MDDAATGEGWRQSGTTEGSPRHTPRERSGLAKDSIISSLVKSVNHRVEAIAEAHRSRIEAEAQAYLDAATRKAEARAQRREANAERQRMHEESKASEARKCEEQRAEQIVHIAEKTEQERVQPERIRDLLKDFEDTNDLVGQSQLDQQPDEVSRSRDFQKGMQVRTGGHVSTTTCGSKSFKQALEAEPNKQQNGVDSAVLEEFF</sequence>
<keyword evidence="2" id="KW-1185">Reference proteome</keyword>
<organism evidence="1 2">
    <name type="scientific">Diphasiastrum complanatum</name>
    <name type="common">Issler's clubmoss</name>
    <name type="synonym">Lycopodium complanatum</name>
    <dbReference type="NCBI Taxonomy" id="34168"/>
    <lineage>
        <taxon>Eukaryota</taxon>
        <taxon>Viridiplantae</taxon>
        <taxon>Streptophyta</taxon>
        <taxon>Embryophyta</taxon>
        <taxon>Tracheophyta</taxon>
        <taxon>Lycopodiopsida</taxon>
        <taxon>Lycopodiales</taxon>
        <taxon>Lycopodiaceae</taxon>
        <taxon>Lycopodioideae</taxon>
        <taxon>Diphasiastrum</taxon>
    </lineage>
</organism>
<evidence type="ECO:0000313" key="2">
    <source>
        <dbReference type="Proteomes" id="UP001162992"/>
    </source>
</evidence>
<dbReference type="Proteomes" id="UP001162992">
    <property type="component" value="Chromosome 10"/>
</dbReference>
<protein>
    <submittedName>
        <fullName evidence="1">Uncharacterized protein</fullName>
    </submittedName>
</protein>
<dbReference type="EMBL" id="CM055101">
    <property type="protein sequence ID" value="KAJ7540162.1"/>
    <property type="molecule type" value="Genomic_DNA"/>
</dbReference>
<evidence type="ECO:0000313" key="1">
    <source>
        <dbReference type="EMBL" id="KAJ7540162.1"/>
    </source>
</evidence>
<accession>A0ACC2CDQ7</accession>
<reference evidence="2" key="1">
    <citation type="journal article" date="2024" name="Proc. Natl. Acad. Sci. U.S.A.">
        <title>Extraordinary preservation of gene collinearity over three hundred million years revealed in homosporous lycophytes.</title>
        <authorList>
            <person name="Li C."/>
            <person name="Wickell D."/>
            <person name="Kuo L.Y."/>
            <person name="Chen X."/>
            <person name="Nie B."/>
            <person name="Liao X."/>
            <person name="Peng D."/>
            <person name="Ji J."/>
            <person name="Jenkins J."/>
            <person name="Williams M."/>
            <person name="Shu S."/>
            <person name="Plott C."/>
            <person name="Barry K."/>
            <person name="Rajasekar S."/>
            <person name="Grimwood J."/>
            <person name="Han X."/>
            <person name="Sun S."/>
            <person name="Hou Z."/>
            <person name="He W."/>
            <person name="Dai G."/>
            <person name="Sun C."/>
            <person name="Schmutz J."/>
            <person name="Leebens-Mack J.H."/>
            <person name="Li F.W."/>
            <person name="Wang L."/>
        </authorList>
    </citation>
    <scope>NUCLEOTIDE SEQUENCE [LARGE SCALE GENOMIC DNA]</scope>
    <source>
        <strain evidence="2">cv. PW_Plant_1</strain>
    </source>
</reference>
<gene>
    <name evidence="1" type="ORF">O6H91_10G003400</name>
</gene>